<dbReference type="Proteomes" id="UP000234323">
    <property type="component" value="Unassembled WGS sequence"/>
</dbReference>
<dbReference type="AlphaFoldDB" id="A0A2I1GL31"/>
<proteinExistence type="predicted"/>
<evidence type="ECO:0000313" key="1">
    <source>
        <dbReference type="EMBL" id="PKY47348.1"/>
    </source>
</evidence>
<accession>A0A2I1GL31</accession>
<organism evidence="1 2">
    <name type="scientific">Rhizophagus irregularis</name>
    <dbReference type="NCBI Taxonomy" id="588596"/>
    <lineage>
        <taxon>Eukaryota</taxon>
        <taxon>Fungi</taxon>
        <taxon>Fungi incertae sedis</taxon>
        <taxon>Mucoromycota</taxon>
        <taxon>Glomeromycotina</taxon>
        <taxon>Glomeromycetes</taxon>
        <taxon>Glomerales</taxon>
        <taxon>Glomeraceae</taxon>
        <taxon>Rhizophagus</taxon>
    </lineage>
</organism>
<dbReference type="EMBL" id="LLXI01000538">
    <property type="protein sequence ID" value="PKY47348.1"/>
    <property type="molecule type" value="Genomic_DNA"/>
</dbReference>
<keyword evidence="2" id="KW-1185">Reference proteome</keyword>
<protein>
    <submittedName>
        <fullName evidence="1">Uncharacterized protein</fullName>
    </submittedName>
</protein>
<name>A0A2I1GL31_9GLOM</name>
<reference evidence="1 2" key="1">
    <citation type="submission" date="2015-10" db="EMBL/GenBank/DDBJ databases">
        <title>Genome analyses suggest a sexual origin of heterokaryosis in a supposedly ancient asexual fungus.</title>
        <authorList>
            <person name="Ropars J."/>
            <person name="Sedzielewska K."/>
            <person name="Noel J."/>
            <person name="Charron P."/>
            <person name="Farinelli L."/>
            <person name="Marton T."/>
            <person name="Kruger M."/>
            <person name="Pelin A."/>
            <person name="Brachmann A."/>
            <person name="Corradi N."/>
        </authorList>
    </citation>
    <scope>NUCLEOTIDE SEQUENCE [LARGE SCALE GENOMIC DNA]</scope>
    <source>
        <strain evidence="1 2">A4</strain>
    </source>
</reference>
<sequence length="102" mass="11719">MIFTNLYGRSTLSNGKLGKKTTKLRYTNPFAYSRRNLDNSILWIYLTSSNYLPWINTFSRDIPSAQISRNHNSNSLDVFYFSTVVLLSQIVPTEGEVLFLMG</sequence>
<comment type="caution">
    <text evidence="1">The sequence shown here is derived from an EMBL/GenBank/DDBJ whole genome shotgun (WGS) entry which is preliminary data.</text>
</comment>
<gene>
    <name evidence="1" type="ORF">RhiirA4_462503</name>
</gene>
<evidence type="ECO:0000313" key="2">
    <source>
        <dbReference type="Proteomes" id="UP000234323"/>
    </source>
</evidence>